<reference evidence="10 11" key="1">
    <citation type="submission" date="2020-07" db="EMBL/GenBank/DDBJ databases">
        <title>Description of Limosilactobacillus balticus sp. nov., Limosilactobacillus agrestis sp. nov., Limosilactobacillus albertensis sp. nov., Limosilactobacillus rudii sp. nov., Limosilactobacillus fastidiosus sp. nov., five novel Limosilactobacillus species isolated from the vertebrate gastrointestinal tract, and proposal of 6 subspecies of Limosilactobacillus reuteri adapted to the gastrointestinal tract of specific vertebrate hosts.</title>
        <authorList>
            <person name="Li F."/>
            <person name="Cheng C."/>
            <person name="Zheng J."/>
            <person name="Quevedo R.M."/>
            <person name="Li J."/>
            <person name="Roos S."/>
            <person name="Gaenzle M.G."/>
            <person name="Walter J."/>
        </authorList>
    </citation>
    <scope>NUCLEOTIDE SEQUENCE [LARGE SCALE GENOMIC DNA]</scope>
    <source>
        <strain evidence="10 11">RRLNB_1_1</strain>
    </source>
</reference>
<dbReference type="PROSITE" id="PS00794">
    <property type="entry name" value="HPPK"/>
    <property type="match status" value="1"/>
</dbReference>
<dbReference type="Pfam" id="PF01288">
    <property type="entry name" value="HPPK"/>
    <property type="match status" value="1"/>
</dbReference>
<evidence type="ECO:0000256" key="4">
    <source>
        <dbReference type="ARBA" id="ARBA00022679"/>
    </source>
</evidence>
<gene>
    <name evidence="10" type="primary">folK</name>
    <name evidence="10" type="ORF">H5S40_00985</name>
</gene>
<evidence type="ECO:0000313" key="11">
    <source>
        <dbReference type="Proteomes" id="UP000518316"/>
    </source>
</evidence>
<dbReference type="GO" id="GO:0046654">
    <property type="term" value="P:tetrahydrofolate biosynthetic process"/>
    <property type="evidence" value="ECO:0007669"/>
    <property type="project" value="UniProtKB-UniPathway"/>
</dbReference>
<comment type="caution">
    <text evidence="10">The sequence shown here is derived from an EMBL/GenBank/DDBJ whole genome shotgun (WGS) entry which is preliminary data.</text>
</comment>
<evidence type="ECO:0000256" key="3">
    <source>
        <dbReference type="ARBA" id="ARBA00013253"/>
    </source>
</evidence>
<keyword evidence="6 10" id="KW-0418">Kinase</keyword>
<accession>A0A7W3TQ03</accession>
<dbReference type="NCBIfam" id="TIGR01498">
    <property type="entry name" value="folK"/>
    <property type="match status" value="1"/>
</dbReference>
<dbReference type="GO" id="GO:0046656">
    <property type="term" value="P:folic acid biosynthetic process"/>
    <property type="evidence" value="ECO:0007669"/>
    <property type="project" value="UniProtKB-KW"/>
</dbReference>
<dbReference type="GO" id="GO:0016301">
    <property type="term" value="F:kinase activity"/>
    <property type="evidence" value="ECO:0007669"/>
    <property type="project" value="UniProtKB-KW"/>
</dbReference>
<keyword evidence="8" id="KW-0289">Folate biosynthesis</keyword>
<dbReference type="RefSeq" id="WP_182597506.1">
    <property type="nucleotide sequence ID" value="NZ_JACIVC010000028.1"/>
</dbReference>
<keyword evidence="7" id="KW-0067">ATP-binding</keyword>
<dbReference type="AlphaFoldDB" id="A0A7W3TQ03"/>
<dbReference type="InterPro" id="IPR000550">
    <property type="entry name" value="Hppk"/>
</dbReference>
<dbReference type="EMBL" id="JACIVC010000028">
    <property type="protein sequence ID" value="MBB1068762.1"/>
    <property type="molecule type" value="Genomic_DNA"/>
</dbReference>
<dbReference type="PANTHER" id="PTHR43071:SF1">
    <property type="entry name" value="2-AMINO-4-HYDROXY-6-HYDROXYMETHYLDIHYDROPTERIDINE PYROPHOSPHOKINASE"/>
    <property type="match status" value="1"/>
</dbReference>
<dbReference type="UniPathway" id="UPA00077">
    <property type="reaction ID" value="UER00155"/>
</dbReference>
<organism evidence="10 11">
    <name type="scientific">Limosilactobacillus albertensis</name>
    <dbReference type="NCBI Taxonomy" id="2759752"/>
    <lineage>
        <taxon>Bacteria</taxon>
        <taxon>Bacillati</taxon>
        <taxon>Bacillota</taxon>
        <taxon>Bacilli</taxon>
        <taxon>Lactobacillales</taxon>
        <taxon>Lactobacillaceae</taxon>
        <taxon>Limosilactobacillus</taxon>
    </lineage>
</organism>
<keyword evidence="5" id="KW-0547">Nucleotide-binding</keyword>
<dbReference type="Gene3D" id="3.30.70.560">
    <property type="entry name" value="7,8-Dihydro-6-hydroxymethylpterin-pyrophosphokinase HPPK"/>
    <property type="match status" value="1"/>
</dbReference>
<evidence type="ECO:0000256" key="6">
    <source>
        <dbReference type="ARBA" id="ARBA00022777"/>
    </source>
</evidence>
<comment type="catalytic activity">
    <reaction evidence="1">
        <text>6-hydroxymethyl-7,8-dihydropterin + ATP = (7,8-dihydropterin-6-yl)methyl diphosphate + AMP + H(+)</text>
        <dbReference type="Rhea" id="RHEA:11412"/>
        <dbReference type="ChEBI" id="CHEBI:15378"/>
        <dbReference type="ChEBI" id="CHEBI:30616"/>
        <dbReference type="ChEBI" id="CHEBI:44841"/>
        <dbReference type="ChEBI" id="CHEBI:72950"/>
        <dbReference type="ChEBI" id="CHEBI:456215"/>
        <dbReference type="EC" id="2.7.6.3"/>
    </reaction>
</comment>
<keyword evidence="11" id="KW-1185">Reference proteome</keyword>
<sequence>MNEAYLSIGSNIGDRLANLQKAVQLLAGSSQIELLGISSVYETEPVGGVKQDSFYNIAVKLRTDLTAQQLLDYLHWIEQSLHRKRLIHWGPRTIDLDIIDFDHQQIKTPTLIVPHLEMANRRFVLVPMIEISTSDEPYHQRLTALLKATSDHNWLKKIYGQEVFLWTNKK</sequence>
<proteinExistence type="predicted"/>
<evidence type="ECO:0000256" key="1">
    <source>
        <dbReference type="ARBA" id="ARBA00000198"/>
    </source>
</evidence>
<dbReference type="PANTHER" id="PTHR43071">
    <property type="entry name" value="2-AMINO-4-HYDROXY-6-HYDROXYMETHYLDIHYDROPTERIDINE PYROPHOSPHOKINASE"/>
    <property type="match status" value="1"/>
</dbReference>
<dbReference type="CDD" id="cd00483">
    <property type="entry name" value="HPPK"/>
    <property type="match status" value="1"/>
</dbReference>
<keyword evidence="4 10" id="KW-0808">Transferase</keyword>
<dbReference type="Proteomes" id="UP000518316">
    <property type="component" value="Unassembled WGS sequence"/>
</dbReference>
<evidence type="ECO:0000256" key="5">
    <source>
        <dbReference type="ARBA" id="ARBA00022741"/>
    </source>
</evidence>
<protein>
    <recommendedName>
        <fullName evidence="3">2-amino-4-hydroxy-6-hydroxymethyldihydropteridine diphosphokinase</fullName>
        <ecNumber evidence="3">2.7.6.3</ecNumber>
    </recommendedName>
</protein>
<dbReference type="GO" id="GO:0003848">
    <property type="term" value="F:2-amino-4-hydroxy-6-hydroxymethyldihydropteridine diphosphokinase activity"/>
    <property type="evidence" value="ECO:0007669"/>
    <property type="project" value="UniProtKB-EC"/>
</dbReference>
<comment type="pathway">
    <text evidence="2">Cofactor biosynthesis; tetrahydrofolate biosynthesis; 2-amino-4-hydroxy-6-hydroxymethyl-7,8-dihydropteridine diphosphate from 7,8-dihydroneopterin triphosphate: step 4/4.</text>
</comment>
<dbReference type="InterPro" id="IPR035907">
    <property type="entry name" value="Hppk_sf"/>
</dbReference>
<name>A0A7W3TQ03_9LACO</name>
<evidence type="ECO:0000259" key="9">
    <source>
        <dbReference type="PROSITE" id="PS00794"/>
    </source>
</evidence>
<evidence type="ECO:0000256" key="7">
    <source>
        <dbReference type="ARBA" id="ARBA00022840"/>
    </source>
</evidence>
<evidence type="ECO:0000256" key="8">
    <source>
        <dbReference type="ARBA" id="ARBA00022909"/>
    </source>
</evidence>
<evidence type="ECO:0000313" key="10">
    <source>
        <dbReference type="EMBL" id="MBB1068762.1"/>
    </source>
</evidence>
<dbReference type="GO" id="GO:0005524">
    <property type="term" value="F:ATP binding"/>
    <property type="evidence" value="ECO:0007669"/>
    <property type="project" value="UniProtKB-KW"/>
</dbReference>
<dbReference type="SUPFAM" id="SSF55083">
    <property type="entry name" value="6-hydroxymethyl-7,8-dihydropterin pyrophosphokinase, HPPK"/>
    <property type="match status" value="1"/>
</dbReference>
<feature type="domain" description="7,8-dihydro-6-hydroxymethylpterin-pyrophosphokinase" evidence="9">
    <location>
        <begin position="88"/>
        <end position="99"/>
    </location>
</feature>
<dbReference type="EC" id="2.7.6.3" evidence="3"/>
<evidence type="ECO:0000256" key="2">
    <source>
        <dbReference type="ARBA" id="ARBA00005051"/>
    </source>
</evidence>